<evidence type="ECO:0000256" key="1">
    <source>
        <dbReference type="SAM" id="SignalP"/>
    </source>
</evidence>
<feature type="signal peptide" evidence="1">
    <location>
        <begin position="1"/>
        <end position="21"/>
    </location>
</feature>
<sequence>MKRTMTAAVMLLCTFALTVMTTGCSSDNNEVEHQKSAEQVLNNMVGIYEGTLGFTYGTSTATSSSLGWKTICKVDKDHNIIFDQFPYHTLANGVSKKGLVGAASPLFATLQKVENSPLKIKIEAVGLNYNRTELFIVPDVKFNVTGTKEIYELSGQIRPSKNNYYTMSTSEMNLEFTVNKLVRINKEHGTALVENDFDMPVTYYLKVKRVK</sequence>
<name>A0ABX7XS02_9BACT</name>
<reference evidence="2 3" key="1">
    <citation type="submission" date="2021-03" db="EMBL/GenBank/DDBJ databases">
        <title>Human Oral Microbial Genomes.</title>
        <authorList>
            <person name="Johnston C.D."/>
            <person name="Chen T."/>
            <person name="Dewhirst F.E."/>
        </authorList>
    </citation>
    <scope>NUCLEOTIDE SEQUENCE [LARGE SCALE GENOMIC DNA]</scope>
    <source>
        <strain evidence="2 3">F0054</strain>
    </source>
</reference>
<dbReference type="Proteomes" id="UP000682195">
    <property type="component" value="Chromosome 2"/>
</dbReference>
<organism evidence="2 3">
    <name type="scientific">Prevotella melaninogenica</name>
    <dbReference type="NCBI Taxonomy" id="28132"/>
    <lineage>
        <taxon>Bacteria</taxon>
        <taxon>Pseudomonadati</taxon>
        <taxon>Bacteroidota</taxon>
        <taxon>Bacteroidia</taxon>
        <taxon>Bacteroidales</taxon>
        <taxon>Prevotellaceae</taxon>
        <taxon>Prevotella</taxon>
    </lineage>
</organism>
<keyword evidence="1" id="KW-0732">Signal</keyword>
<accession>A0ABX7XS02</accession>
<gene>
    <name evidence="2" type="ORF">J5A58_12200</name>
</gene>
<dbReference type="EMBL" id="CP072362">
    <property type="protein sequence ID" value="QUB76483.1"/>
    <property type="molecule type" value="Genomic_DNA"/>
</dbReference>
<feature type="chain" id="PRO_5047034763" evidence="1">
    <location>
        <begin position="22"/>
        <end position="211"/>
    </location>
</feature>
<evidence type="ECO:0000313" key="3">
    <source>
        <dbReference type="Proteomes" id="UP000682195"/>
    </source>
</evidence>
<evidence type="ECO:0000313" key="2">
    <source>
        <dbReference type="EMBL" id="QUB76483.1"/>
    </source>
</evidence>
<proteinExistence type="predicted"/>
<keyword evidence="3" id="KW-1185">Reference proteome</keyword>
<dbReference type="PROSITE" id="PS51257">
    <property type="entry name" value="PROKAR_LIPOPROTEIN"/>
    <property type="match status" value="1"/>
</dbReference>
<protein>
    <submittedName>
        <fullName evidence="2">DUF4840 domain-containing protein</fullName>
    </submittedName>
</protein>